<keyword evidence="2" id="KW-0805">Transcription regulation</keyword>
<accession>A0AAE7UTV9</accession>
<sequence>MGHKFQRAEPSERRDHLVRAALRCLARDGRAGLSVRSIAVEAGVSIGLVNHHFGTLESLVALAYHTLASESLASIREAVASAGSCPNKRLDAFLVASFQPPMLEPDVLGVWIVFWSMQRNSVAMASIHAGTYGAYLELLEELLRDVATDTGTTVASPRLASIGLSAMLDGLWLELSLNPETFSPQEGLDLCRNWVKGMLCGAYAS</sequence>
<dbReference type="Proteomes" id="UP000663912">
    <property type="component" value="Plasmid pW2_73_1"/>
</dbReference>
<dbReference type="Gene3D" id="1.10.357.10">
    <property type="entry name" value="Tetracycline Repressor, domain 2"/>
    <property type="match status" value="1"/>
</dbReference>
<dbReference type="EMBL" id="CP049208">
    <property type="protein sequence ID" value="QTG03340.1"/>
    <property type="molecule type" value="Genomic_DNA"/>
</dbReference>
<dbReference type="Proteomes" id="UP000822331">
    <property type="component" value="Unassembled WGS sequence"/>
</dbReference>
<feature type="DNA-binding region" description="H-T-H motif" evidence="5">
    <location>
        <begin position="34"/>
        <end position="53"/>
    </location>
</feature>
<dbReference type="PANTHER" id="PTHR30055">
    <property type="entry name" value="HTH-TYPE TRANSCRIPTIONAL REGULATOR RUTR"/>
    <property type="match status" value="1"/>
</dbReference>
<keyword evidence="1" id="KW-0678">Repressor</keyword>
<protein>
    <submittedName>
        <fullName evidence="8">TetR family transcriptional regulator</fullName>
    </submittedName>
</protein>
<name>A0AAE7UTV9_9HYPH</name>
<geneLocation type="plasmid" evidence="8 9">
    <name>pW2_73_1</name>
</geneLocation>
<proteinExistence type="predicted"/>
<dbReference type="KEGG" id="arui:G6M88_23030"/>
<evidence type="ECO:0000313" key="8">
    <source>
        <dbReference type="EMBL" id="QTG03340.1"/>
    </source>
</evidence>
<gene>
    <name evidence="7" type="ORF">G6L72_24375</name>
    <name evidence="8" type="ORF">G6M88_23030</name>
</gene>
<dbReference type="PANTHER" id="PTHR30055:SF228">
    <property type="entry name" value="TRANSCRIPTIONAL REGULATOR-RELATED"/>
    <property type="match status" value="1"/>
</dbReference>
<keyword evidence="3 5" id="KW-0238">DNA-binding</keyword>
<dbReference type="EMBL" id="JAAMCP010000017">
    <property type="protein sequence ID" value="NTF39825.1"/>
    <property type="molecule type" value="Genomic_DNA"/>
</dbReference>
<dbReference type="GO" id="GO:0003700">
    <property type="term" value="F:DNA-binding transcription factor activity"/>
    <property type="evidence" value="ECO:0007669"/>
    <property type="project" value="TreeGrafter"/>
</dbReference>
<evidence type="ECO:0000313" key="10">
    <source>
        <dbReference type="Proteomes" id="UP000822331"/>
    </source>
</evidence>
<dbReference type="RefSeq" id="WP_065700902.1">
    <property type="nucleotide sequence ID" value="NZ_CP049208.1"/>
</dbReference>
<evidence type="ECO:0000313" key="9">
    <source>
        <dbReference type="Proteomes" id="UP000663912"/>
    </source>
</evidence>
<dbReference type="InterPro" id="IPR039538">
    <property type="entry name" value="BetI_C"/>
</dbReference>
<evidence type="ECO:0000256" key="5">
    <source>
        <dbReference type="PROSITE-ProRule" id="PRU00335"/>
    </source>
</evidence>
<dbReference type="Pfam" id="PF00440">
    <property type="entry name" value="TetR_N"/>
    <property type="match status" value="1"/>
</dbReference>
<dbReference type="InterPro" id="IPR001647">
    <property type="entry name" value="HTH_TetR"/>
</dbReference>
<dbReference type="GO" id="GO:0000976">
    <property type="term" value="F:transcription cis-regulatory region binding"/>
    <property type="evidence" value="ECO:0007669"/>
    <property type="project" value="TreeGrafter"/>
</dbReference>
<dbReference type="InterPro" id="IPR036271">
    <property type="entry name" value="Tet_transcr_reg_TetR-rel_C_sf"/>
</dbReference>
<dbReference type="Pfam" id="PF13977">
    <property type="entry name" value="TetR_C_6"/>
    <property type="match status" value="1"/>
</dbReference>
<keyword evidence="4" id="KW-0804">Transcription</keyword>
<dbReference type="PROSITE" id="PS50977">
    <property type="entry name" value="HTH_TETR_2"/>
    <property type="match status" value="1"/>
</dbReference>
<dbReference type="SUPFAM" id="SSF48498">
    <property type="entry name" value="Tetracyclin repressor-like, C-terminal domain"/>
    <property type="match status" value="1"/>
</dbReference>
<evidence type="ECO:0000313" key="7">
    <source>
        <dbReference type="EMBL" id="NTF39825.1"/>
    </source>
</evidence>
<dbReference type="InterPro" id="IPR050109">
    <property type="entry name" value="HTH-type_TetR-like_transc_reg"/>
</dbReference>
<evidence type="ECO:0000256" key="4">
    <source>
        <dbReference type="ARBA" id="ARBA00023163"/>
    </source>
</evidence>
<keyword evidence="10" id="KW-1185">Reference proteome</keyword>
<evidence type="ECO:0000256" key="2">
    <source>
        <dbReference type="ARBA" id="ARBA00023015"/>
    </source>
</evidence>
<dbReference type="InterPro" id="IPR009057">
    <property type="entry name" value="Homeodomain-like_sf"/>
</dbReference>
<evidence type="ECO:0000259" key="6">
    <source>
        <dbReference type="PROSITE" id="PS50977"/>
    </source>
</evidence>
<reference evidence="7 10" key="1">
    <citation type="journal article" date="2020" name="Science">
        <title>Unexpected conservation and global transmission of agrobacterial virulence plasmids.</title>
        <authorList>
            <person name="Weisberg A.J."/>
            <person name="Davis E.W. 2nd"/>
            <person name="Tabima J."/>
            <person name="Belcher M.S."/>
            <person name="Miller M."/>
            <person name="Kuo C.H."/>
            <person name="Loper J.E."/>
            <person name="Grunwald N.J."/>
            <person name="Putnam M.L."/>
            <person name="Chang J.H."/>
        </authorList>
    </citation>
    <scope>NUCLEOTIDE SEQUENCE [LARGE SCALE GENOMIC DNA]</scope>
    <source>
        <strain evidence="7 10">A19/93</strain>
    </source>
</reference>
<feature type="domain" description="HTH tetR-type" evidence="6">
    <location>
        <begin position="11"/>
        <end position="71"/>
    </location>
</feature>
<reference evidence="8" key="2">
    <citation type="submission" date="2020-02" db="EMBL/GenBank/DDBJ databases">
        <title>Unexpected conservation and global transmission of agrobacterial virulence plasmids.</title>
        <authorList>
            <person name="Weisberg A.J."/>
            <person name="Davis E.W. II"/>
            <person name="Tabima J.R."/>
            <person name="Belcher M.S."/>
            <person name="Miller M."/>
            <person name="Kuo C.-H."/>
            <person name="Loper J.E."/>
            <person name="Grunwald N.J."/>
            <person name="Putnam M.L."/>
            <person name="Chang J.H."/>
        </authorList>
    </citation>
    <scope>NUCLEOTIDE SEQUENCE</scope>
    <source>
        <strain evidence="8">W2/73</strain>
        <plasmid evidence="8">pW2_73_1</plasmid>
    </source>
</reference>
<evidence type="ECO:0000256" key="3">
    <source>
        <dbReference type="ARBA" id="ARBA00023125"/>
    </source>
</evidence>
<dbReference type="AlphaFoldDB" id="A0AAE7UTV9"/>
<keyword evidence="8" id="KW-0614">Plasmid</keyword>
<dbReference type="SUPFAM" id="SSF46689">
    <property type="entry name" value="Homeodomain-like"/>
    <property type="match status" value="1"/>
</dbReference>
<organism evidence="8 9">
    <name type="scientific">Agrobacterium rubi</name>
    <dbReference type="NCBI Taxonomy" id="28099"/>
    <lineage>
        <taxon>Bacteria</taxon>
        <taxon>Pseudomonadati</taxon>
        <taxon>Pseudomonadota</taxon>
        <taxon>Alphaproteobacteria</taxon>
        <taxon>Hyphomicrobiales</taxon>
        <taxon>Rhizobiaceae</taxon>
        <taxon>Rhizobium/Agrobacterium group</taxon>
        <taxon>Agrobacterium</taxon>
    </lineage>
</organism>
<evidence type="ECO:0000256" key="1">
    <source>
        <dbReference type="ARBA" id="ARBA00022491"/>
    </source>
</evidence>